<evidence type="ECO:0008006" key="4">
    <source>
        <dbReference type="Google" id="ProtNLM"/>
    </source>
</evidence>
<sequence>MPTKPPHPPRISRLALLVAMASLAHAASAQTDDAAPFYAGGSLGVSHVSNVYRQTDTPNSDSVISAGLLAGIDQRFGRQHLKLDTSLQNNRYRTNSALNYRAYSIAAALNWQTAGNLSGVLSAKSEQTLADFNIGNGINPIFKKNIEKKDEYKAVARLGLATRYLLEGAWVYRRKNFTAEEYNRFIYNQHATSLGAYLTPAGNLRLGLVLRRTDGSNPRYPAGFAINPDTAEIVAVTKSNKYVRNDFDFTTRWSVGGHSTLNTRVSRSNTKNSLNELVSDFSGTTGAIGWTWVPSAKLRFELQHSRDTGLESAIRSSDLNRIYTIWDFGADYALTSKIGLHAHLSNNKARRTSSTDIVIRSSLDDTKSYSLGLRWAFYRGFSFGCQYDHVSRDSSIPQYVYSAGSYGCTGQALVY</sequence>
<evidence type="ECO:0000256" key="1">
    <source>
        <dbReference type="SAM" id="SignalP"/>
    </source>
</evidence>
<feature type="signal peptide" evidence="1">
    <location>
        <begin position="1"/>
        <end position="26"/>
    </location>
</feature>
<organism evidence="2 3">
    <name type="scientific">Pelomonas lactea</name>
    <dbReference type="NCBI Taxonomy" id="3299030"/>
    <lineage>
        <taxon>Bacteria</taxon>
        <taxon>Pseudomonadati</taxon>
        <taxon>Pseudomonadota</taxon>
        <taxon>Betaproteobacteria</taxon>
        <taxon>Burkholderiales</taxon>
        <taxon>Sphaerotilaceae</taxon>
        <taxon>Roseateles</taxon>
    </lineage>
</organism>
<gene>
    <name evidence="2" type="ORF">ACG04Q_09175</name>
</gene>
<evidence type="ECO:0000313" key="2">
    <source>
        <dbReference type="EMBL" id="MFG6461741.1"/>
    </source>
</evidence>
<reference evidence="2 3" key="1">
    <citation type="submission" date="2024-08" db="EMBL/GenBank/DDBJ databases">
        <authorList>
            <person name="Lu H."/>
        </authorList>
    </citation>
    <scope>NUCLEOTIDE SEQUENCE [LARGE SCALE GENOMIC DNA]</scope>
    <source>
        <strain evidence="2 3">DXS20W</strain>
    </source>
</reference>
<accession>A0ABW7GIU7</accession>
<evidence type="ECO:0000313" key="3">
    <source>
        <dbReference type="Proteomes" id="UP001606302"/>
    </source>
</evidence>
<dbReference type="SUPFAM" id="SSF56935">
    <property type="entry name" value="Porins"/>
    <property type="match status" value="1"/>
</dbReference>
<keyword evidence="1" id="KW-0732">Signal</keyword>
<protein>
    <recommendedName>
        <fullName evidence="4">Beta-barrel porin 2</fullName>
    </recommendedName>
</protein>
<proteinExistence type="predicted"/>
<keyword evidence="3" id="KW-1185">Reference proteome</keyword>
<feature type="chain" id="PRO_5047424246" description="Beta-barrel porin 2" evidence="1">
    <location>
        <begin position="27"/>
        <end position="415"/>
    </location>
</feature>
<name>A0ABW7GIU7_9BURK</name>
<dbReference type="EMBL" id="JBIGHX010000003">
    <property type="protein sequence ID" value="MFG6461741.1"/>
    <property type="molecule type" value="Genomic_DNA"/>
</dbReference>
<comment type="caution">
    <text evidence="2">The sequence shown here is derived from an EMBL/GenBank/DDBJ whole genome shotgun (WGS) entry which is preliminary data.</text>
</comment>
<dbReference type="Proteomes" id="UP001606302">
    <property type="component" value="Unassembled WGS sequence"/>
</dbReference>